<name>A0A0D2DB62_9EURO</name>
<dbReference type="Proteomes" id="UP000053342">
    <property type="component" value="Unassembled WGS sequence"/>
</dbReference>
<organism evidence="2 3">
    <name type="scientific">Exophiala oligosperma</name>
    <dbReference type="NCBI Taxonomy" id="215243"/>
    <lineage>
        <taxon>Eukaryota</taxon>
        <taxon>Fungi</taxon>
        <taxon>Dikarya</taxon>
        <taxon>Ascomycota</taxon>
        <taxon>Pezizomycotina</taxon>
        <taxon>Eurotiomycetes</taxon>
        <taxon>Chaetothyriomycetidae</taxon>
        <taxon>Chaetothyriales</taxon>
        <taxon>Herpotrichiellaceae</taxon>
        <taxon>Exophiala</taxon>
    </lineage>
</organism>
<dbReference type="EMBL" id="KN847339">
    <property type="protein sequence ID" value="KIW39715.1"/>
    <property type="molecule type" value="Genomic_DNA"/>
</dbReference>
<proteinExistence type="predicted"/>
<feature type="compositionally biased region" description="Basic and acidic residues" evidence="1">
    <location>
        <begin position="236"/>
        <end position="249"/>
    </location>
</feature>
<accession>A0A0D2DB62</accession>
<dbReference type="RefSeq" id="XP_016259931.1">
    <property type="nucleotide sequence ID" value="XM_016409623.1"/>
</dbReference>
<evidence type="ECO:0000256" key="1">
    <source>
        <dbReference type="SAM" id="MobiDB-lite"/>
    </source>
</evidence>
<keyword evidence="3" id="KW-1185">Reference proteome</keyword>
<protein>
    <submittedName>
        <fullName evidence="2">Uncharacterized protein</fullName>
    </submittedName>
</protein>
<feature type="compositionally biased region" description="Basic and acidic residues" evidence="1">
    <location>
        <begin position="263"/>
        <end position="273"/>
    </location>
</feature>
<reference evidence="2 3" key="1">
    <citation type="submission" date="2015-01" db="EMBL/GenBank/DDBJ databases">
        <title>The Genome Sequence of Exophiala oligosperma CBS72588.</title>
        <authorList>
            <consortium name="The Broad Institute Genomics Platform"/>
            <person name="Cuomo C."/>
            <person name="de Hoog S."/>
            <person name="Gorbushina A."/>
            <person name="Stielow B."/>
            <person name="Teixiera M."/>
            <person name="Abouelleil A."/>
            <person name="Chapman S.B."/>
            <person name="Priest M."/>
            <person name="Young S.K."/>
            <person name="Wortman J."/>
            <person name="Nusbaum C."/>
            <person name="Birren B."/>
        </authorList>
    </citation>
    <scope>NUCLEOTIDE SEQUENCE [LARGE SCALE GENOMIC DNA]</scope>
    <source>
        <strain evidence="2 3">CBS 72588</strain>
    </source>
</reference>
<evidence type="ECO:0000313" key="3">
    <source>
        <dbReference type="Proteomes" id="UP000053342"/>
    </source>
</evidence>
<evidence type="ECO:0000313" key="2">
    <source>
        <dbReference type="EMBL" id="KIW39715.1"/>
    </source>
</evidence>
<sequence length="301" mass="33439">MATRRASTTTGLSTSRGINLRFGCDHLALSISIYGHRLPSLLAQNQGPDLEVLLLSMSINRLLQRREGDRGPRDSKRKQLWVKSTFLNYGIADADTYNFDGTGFAMGQITPSMIVTRAERRGKPKMTRPGIREWATSGQENSVLALDPTPALPATTSVKRSYEDRIREDYEALTKIRKMAEALRVSWDFNMTSDDINNSLLRLEGYALCEDDTTHMNGISYNKILSSQINQTVEVGSEHLRPSSVKPDDMPLEEISPNVQKKASQDDGKRDTATETGDTVCRVLTGIPKGNSNEVAKEMVV</sequence>
<dbReference type="OrthoDB" id="4207519at2759"/>
<dbReference type="GeneID" id="27360378"/>
<dbReference type="AlphaFoldDB" id="A0A0D2DB62"/>
<dbReference type="STRING" id="215243.A0A0D2DB62"/>
<dbReference type="VEuPathDB" id="FungiDB:PV06_08304"/>
<feature type="region of interest" description="Disordered" evidence="1">
    <location>
        <begin position="235"/>
        <end position="277"/>
    </location>
</feature>
<dbReference type="HOGENOM" id="CLU_924463_0_0_1"/>
<gene>
    <name evidence="2" type="ORF">PV06_08304</name>
</gene>